<proteinExistence type="predicted"/>
<dbReference type="KEGG" id="sapp:SAC06_03285"/>
<keyword evidence="1" id="KW-0175">Coiled coil</keyword>
<dbReference type="RefSeq" id="WP_350258796.1">
    <property type="nucleotide sequence ID" value="NZ_CP138335.1"/>
</dbReference>
<evidence type="ECO:0000256" key="1">
    <source>
        <dbReference type="SAM" id="Coils"/>
    </source>
</evidence>
<feature type="region of interest" description="Disordered" evidence="2">
    <location>
        <begin position="1"/>
        <end position="21"/>
    </location>
</feature>
<accession>A0AAU7V925</accession>
<dbReference type="EMBL" id="CP138335">
    <property type="protein sequence ID" value="XBW08596.1"/>
    <property type="molecule type" value="Genomic_DNA"/>
</dbReference>
<feature type="compositionally biased region" description="Basic and acidic residues" evidence="2">
    <location>
        <begin position="8"/>
        <end position="17"/>
    </location>
</feature>
<protein>
    <submittedName>
        <fullName evidence="3">Uncharacterized protein</fullName>
    </submittedName>
</protein>
<evidence type="ECO:0000256" key="2">
    <source>
        <dbReference type="SAM" id="MobiDB-lite"/>
    </source>
</evidence>
<reference evidence="3" key="1">
    <citation type="submission" date="2023-11" db="EMBL/GenBank/DDBJ databases">
        <title>Scrofimicrobium hongkongense sp. nov., isolated from a patient with peritonitis.</title>
        <authorList>
            <person name="Lao H.Y."/>
            <person name="Wong A.Y.P."/>
            <person name="Ng T.L."/>
            <person name="Wong R.Y.L."/>
            <person name="Yau M.C.Y."/>
            <person name="Lam J.Y.W."/>
            <person name="Siu G.K.H."/>
        </authorList>
    </citation>
    <scope>NUCLEOTIDE SEQUENCE</scope>
    <source>
        <strain evidence="3">R131</strain>
    </source>
</reference>
<name>A0AAU7V925_9ACTO</name>
<feature type="coiled-coil region" evidence="1">
    <location>
        <begin position="33"/>
        <end position="60"/>
    </location>
</feature>
<gene>
    <name evidence="3" type="ORF">SAC06_03285</name>
</gene>
<dbReference type="AlphaFoldDB" id="A0AAU7V925"/>
<sequence length="61" mass="7079">MNQLEQTRLARERSQHADDEELKECAANYDEVEESSKSEIQKVIERAKKAKRELEAKATES</sequence>
<organism evidence="3">
    <name type="scientific">Scrofimicrobium appendicitidis</name>
    <dbReference type="NCBI Taxonomy" id="3079930"/>
    <lineage>
        <taxon>Bacteria</taxon>
        <taxon>Bacillati</taxon>
        <taxon>Actinomycetota</taxon>
        <taxon>Actinomycetes</taxon>
        <taxon>Actinomycetales</taxon>
        <taxon>Actinomycetaceae</taxon>
        <taxon>Scrofimicrobium</taxon>
    </lineage>
</organism>
<evidence type="ECO:0000313" key="3">
    <source>
        <dbReference type="EMBL" id="XBW08596.1"/>
    </source>
</evidence>